<organism evidence="9 10">
    <name type="scientific">Corynebacterium heidelbergense</name>
    <dbReference type="NCBI Taxonomy" id="2055947"/>
    <lineage>
        <taxon>Bacteria</taxon>
        <taxon>Bacillati</taxon>
        <taxon>Actinomycetota</taxon>
        <taxon>Actinomycetes</taxon>
        <taxon>Mycobacteriales</taxon>
        <taxon>Corynebacteriaceae</taxon>
        <taxon>Corynebacterium</taxon>
    </lineage>
</organism>
<comment type="function">
    <text evidence="4 5">Catalyzes the reduction of 1-pyrroline-5-carboxylate (PCA) to L-proline.</text>
</comment>
<evidence type="ECO:0000313" key="10">
    <source>
        <dbReference type="Proteomes" id="UP000251047"/>
    </source>
</evidence>
<dbReference type="UniPathway" id="UPA00098">
    <property type="reaction ID" value="UER00361"/>
</dbReference>
<dbReference type="GO" id="GO:0005737">
    <property type="term" value="C:cytoplasm"/>
    <property type="evidence" value="ECO:0007669"/>
    <property type="project" value="UniProtKB-SubCell"/>
</dbReference>
<dbReference type="PANTHER" id="PTHR11645:SF0">
    <property type="entry name" value="PYRROLINE-5-CARBOXYLATE REDUCTASE 3"/>
    <property type="match status" value="1"/>
</dbReference>
<evidence type="ECO:0000259" key="8">
    <source>
        <dbReference type="Pfam" id="PF14748"/>
    </source>
</evidence>
<name>A0A364VEH5_9CORY</name>
<feature type="domain" description="Pyrroline-5-carboxylate reductase catalytic N-terminal" evidence="7">
    <location>
        <begin position="3"/>
        <end position="100"/>
    </location>
</feature>
<dbReference type="PANTHER" id="PTHR11645">
    <property type="entry name" value="PYRROLINE-5-CARBOXYLATE REDUCTASE"/>
    <property type="match status" value="1"/>
</dbReference>
<dbReference type="OrthoDB" id="9805754at2"/>
<dbReference type="FunFam" id="1.10.3730.10:FF:000001">
    <property type="entry name" value="Pyrroline-5-carboxylate reductase"/>
    <property type="match status" value="1"/>
</dbReference>
<dbReference type="EC" id="1.5.1.2" evidence="5 6"/>
<comment type="subcellular location">
    <subcellularLocation>
        <location evidence="5">Cytoplasm</location>
    </subcellularLocation>
</comment>
<evidence type="ECO:0000256" key="2">
    <source>
        <dbReference type="ARBA" id="ARBA00022857"/>
    </source>
</evidence>
<evidence type="ECO:0000256" key="4">
    <source>
        <dbReference type="ARBA" id="ARBA00058118"/>
    </source>
</evidence>
<dbReference type="SUPFAM" id="SSF51735">
    <property type="entry name" value="NAD(P)-binding Rossmann-fold domains"/>
    <property type="match status" value="1"/>
</dbReference>
<comment type="pathway">
    <text evidence="5">Amino-acid biosynthesis; L-proline biosynthesis; L-proline from L-glutamate 5-semialdehyde: step 1/1.</text>
</comment>
<dbReference type="Pfam" id="PF14748">
    <property type="entry name" value="P5CR_dimer"/>
    <property type="match status" value="1"/>
</dbReference>
<dbReference type="RefSeq" id="WP_112768524.1">
    <property type="nucleotide sequence ID" value="NZ_CP063191.1"/>
</dbReference>
<dbReference type="Gene3D" id="1.10.3730.10">
    <property type="entry name" value="ProC C-terminal domain-like"/>
    <property type="match status" value="1"/>
</dbReference>
<dbReference type="AlphaFoldDB" id="A0A364VEH5"/>
<proteinExistence type="inferred from homology"/>
<dbReference type="InterPro" id="IPR008927">
    <property type="entry name" value="6-PGluconate_DH-like_C_sf"/>
</dbReference>
<dbReference type="InterPro" id="IPR029036">
    <property type="entry name" value="P5CR_dimer"/>
</dbReference>
<dbReference type="Pfam" id="PF03807">
    <property type="entry name" value="F420_oxidored"/>
    <property type="match status" value="1"/>
</dbReference>
<evidence type="ECO:0000256" key="3">
    <source>
        <dbReference type="ARBA" id="ARBA00023002"/>
    </source>
</evidence>
<reference evidence="9 10" key="1">
    <citation type="journal article" date="2018" name="Syst. Appl. Microbiol.">
        <title>Corynebacterium heidelbergense sp. nov., isolated from the preen glands of Egyptian geese (Alopochen aegyptiacus).</title>
        <authorList>
            <person name="Braun M.S."/>
            <person name="Wang E."/>
            <person name="Zimmermann S."/>
            <person name="Wink M."/>
        </authorList>
    </citation>
    <scope>NUCLEOTIDE SEQUENCE [LARGE SCALE GENOMIC DNA]</scope>
    <source>
        <strain evidence="9 10">DSM 104638</strain>
    </source>
</reference>
<evidence type="ECO:0000256" key="5">
    <source>
        <dbReference type="HAMAP-Rule" id="MF_01925"/>
    </source>
</evidence>
<dbReference type="PIRSF" id="PIRSF000193">
    <property type="entry name" value="Pyrrol-5-carb_rd"/>
    <property type="match status" value="1"/>
</dbReference>
<accession>A0A364VEH5</accession>
<dbReference type="SUPFAM" id="SSF48179">
    <property type="entry name" value="6-phosphogluconate dehydrogenase C-terminal domain-like"/>
    <property type="match status" value="1"/>
</dbReference>
<dbReference type="InterPro" id="IPR028939">
    <property type="entry name" value="P5C_Rdtase_cat_N"/>
</dbReference>
<dbReference type="GO" id="GO:0004735">
    <property type="term" value="F:pyrroline-5-carboxylate reductase activity"/>
    <property type="evidence" value="ECO:0007669"/>
    <property type="project" value="UniProtKB-UniRule"/>
</dbReference>
<dbReference type="Proteomes" id="UP000251047">
    <property type="component" value="Unassembled WGS sequence"/>
</dbReference>
<comment type="caution">
    <text evidence="9">The sequence shown here is derived from an EMBL/GenBank/DDBJ whole genome shotgun (WGS) entry which is preliminary data.</text>
</comment>
<sequence length="275" mass="28052">MTRIGIIGGGNIGEALLSGLVAKGTDPSAITVADRSEQRLGLLEQRYGVKTSVEATDAAEDADVLINCVKPDVALGVFESVSDVVDANPSATIAVSVAAGVTLEAMESVLPAGTPVVRVMPNTPMLVGKGTSALAGGRAAEQSHLELVRDVFAKVGRAVIVKEKDIDAVTAVSGSGPAYFFLVTEAMVDAGVNLGLPRVLAEELAVSTAEGAAAMMAAGLDDEENGDGPVDLRAKVSSPGGTTSAATRALEENGIRTAFFRAMQACKDRSIELGK</sequence>
<gene>
    <name evidence="5 9" type="primary">proC</name>
    <name evidence="9" type="ORF">CWC39_00305</name>
</gene>
<dbReference type="InterPro" id="IPR000304">
    <property type="entry name" value="Pyrroline-COOH_reductase"/>
</dbReference>
<dbReference type="HAMAP" id="MF_01925">
    <property type="entry name" value="P5C_reductase"/>
    <property type="match status" value="1"/>
</dbReference>
<comment type="catalytic activity">
    <reaction evidence="5">
        <text>L-proline + NADP(+) = (S)-1-pyrroline-5-carboxylate + NADPH + 2 H(+)</text>
        <dbReference type="Rhea" id="RHEA:14109"/>
        <dbReference type="ChEBI" id="CHEBI:15378"/>
        <dbReference type="ChEBI" id="CHEBI:17388"/>
        <dbReference type="ChEBI" id="CHEBI:57783"/>
        <dbReference type="ChEBI" id="CHEBI:58349"/>
        <dbReference type="ChEBI" id="CHEBI:60039"/>
        <dbReference type="EC" id="1.5.1.2"/>
    </reaction>
</comment>
<evidence type="ECO:0000256" key="6">
    <source>
        <dbReference type="NCBIfam" id="TIGR00112"/>
    </source>
</evidence>
<evidence type="ECO:0000259" key="7">
    <source>
        <dbReference type="Pfam" id="PF03807"/>
    </source>
</evidence>
<dbReference type="NCBIfam" id="TIGR00112">
    <property type="entry name" value="proC"/>
    <property type="match status" value="1"/>
</dbReference>
<protein>
    <recommendedName>
        <fullName evidence="5 6">Pyrroline-5-carboxylate reductase</fullName>
        <shortName evidence="5">P5C reductase</shortName>
        <shortName evidence="5">P5CR</shortName>
        <ecNumber evidence="5 6">1.5.1.2</ecNumber>
    </recommendedName>
    <alternativeName>
        <fullName evidence="5">PCA reductase</fullName>
    </alternativeName>
</protein>
<comment type="catalytic activity">
    <reaction evidence="5">
        <text>L-proline + NAD(+) = (S)-1-pyrroline-5-carboxylate + NADH + 2 H(+)</text>
        <dbReference type="Rhea" id="RHEA:14105"/>
        <dbReference type="ChEBI" id="CHEBI:15378"/>
        <dbReference type="ChEBI" id="CHEBI:17388"/>
        <dbReference type="ChEBI" id="CHEBI:57540"/>
        <dbReference type="ChEBI" id="CHEBI:57945"/>
        <dbReference type="ChEBI" id="CHEBI:60039"/>
        <dbReference type="EC" id="1.5.1.2"/>
    </reaction>
</comment>
<keyword evidence="5" id="KW-0641">Proline biosynthesis</keyword>
<keyword evidence="3 5" id="KW-0560">Oxidoreductase</keyword>
<keyword evidence="5" id="KW-0963">Cytoplasm</keyword>
<keyword evidence="2 5" id="KW-0521">NADP</keyword>
<evidence type="ECO:0000256" key="1">
    <source>
        <dbReference type="ARBA" id="ARBA00005525"/>
    </source>
</evidence>
<keyword evidence="5" id="KW-0028">Amino-acid biosynthesis</keyword>
<dbReference type="GO" id="GO:0055129">
    <property type="term" value="P:L-proline biosynthetic process"/>
    <property type="evidence" value="ECO:0007669"/>
    <property type="project" value="UniProtKB-UniRule"/>
</dbReference>
<evidence type="ECO:0000313" key="9">
    <source>
        <dbReference type="EMBL" id="RAV35047.1"/>
    </source>
</evidence>
<comment type="similarity">
    <text evidence="1 5">Belongs to the pyrroline-5-carboxylate reductase family.</text>
</comment>
<dbReference type="EMBL" id="PHQP01000001">
    <property type="protein sequence ID" value="RAV35047.1"/>
    <property type="molecule type" value="Genomic_DNA"/>
</dbReference>
<feature type="domain" description="Pyrroline-5-carboxylate reductase dimerisation" evidence="8">
    <location>
        <begin position="163"/>
        <end position="273"/>
    </location>
</feature>
<dbReference type="Gene3D" id="3.40.50.720">
    <property type="entry name" value="NAD(P)-binding Rossmann-like Domain"/>
    <property type="match status" value="1"/>
</dbReference>
<dbReference type="InterPro" id="IPR036291">
    <property type="entry name" value="NAD(P)-bd_dom_sf"/>
</dbReference>